<protein>
    <submittedName>
        <fullName evidence="1">Uncharacterized protein</fullName>
    </submittedName>
</protein>
<evidence type="ECO:0000313" key="1">
    <source>
        <dbReference type="EMBL" id="AWH15695.1"/>
    </source>
</evidence>
<sequence>MKLFAFRHKGDKTLAELYHLASTYLVDSGGGYPFVGTSQHEMDAIINHCHDYVINDIDMDDYEIVEFELSHKFIAGNCIGTP</sequence>
<dbReference type="GeneID" id="65113536"/>
<name>A0A2S1PGS1_9CAUD</name>
<dbReference type="Proteomes" id="UP000246994">
    <property type="component" value="Segment"/>
</dbReference>
<evidence type="ECO:0000313" key="2">
    <source>
        <dbReference type="Proteomes" id="UP000246994"/>
    </source>
</evidence>
<keyword evidence="2" id="KW-1185">Reference proteome</keyword>
<accession>A0A2S1PGS1</accession>
<organism evidence="1 2">
    <name type="scientific">Aeromonas phage 60AhydR15PP</name>
    <dbReference type="NCBI Taxonomy" id="2163979"/>
    <lineage>
        <taxon>Viruses</taxon>
        <taxon>Duplodnaviria</taxon>
        <taxon>Heunggongvirae</taxon>
        <taxon>Uroviricota</taxon>
        <taxon>Caudoviricetes</taxon>
        <taxon>Pantevenvirales</taxon>
        <taxon>Straboviridae</taxon>
        <taxon>Tulanevirus</taxon>
        <taxon>Tulanevirus 60ahydrpp</taxon>
    </lineage>
</organism>
<proteinExistence type="predicted"/>
<dbReference type="KEGG" id="vg:65113536"/>
<dbReference type="RefSeq" id="YP_010095899.1">
    <property type="nucleotide sequence ID" value="NC_055747.1"/>
</dbReference>
<dbReference type="EMBL" id="MH179477">
    <property type="protein sequence ID" value="AWH15695.1"/>
    <property type="molecule type" value="Genomic_DNA"/>
</dbReference>
<reference evidence="1 2" key="1">
    <citation type="submission" date="2018-04" db="EMBL/GenBank/DDBJ databases">
        <title>Complete genome sequences of new Aeromonas and Pseudomonas phages promising in phage therapy dedicated to aquaculture.</title>
        <authorList>
            <person name="Kolsut J."/>
            <person name="Wojcik E."/>
            <person name="Wojtasik A."/>
            <person name="Dastych J."/>
        </authorList>
    </citation>
    <scope>NUCLEOTIDE SEQUENCE [LARGE SCALE GENOMIC DNA]</scope>
</reference>